<keyword evidence="6" id="KW-1185">Reference proteome</keyword>
<evidence type="ECO:0000313" key="4">
    <source>
        <dbReference type="EMBL" id="VDN60980.1"/>
    </source>
</evidence>
<evidence type="ECO:0000313" key="7">
    <source>
        <dbReference type="WBParaSite" id="DME_0001071201-mRNA-1"/>
    </source>
</evidence>
<feature type="domain" description="ShKT" evidence="3">
    <location>
        <begin position="145"/>
        <end position="180"/>
    </location>
</feature>
<feature type="disulfide bond" evidence="1">
    <location>
        <begin position="162"/>
        <end position="175"/>
    </location>
</feature>
<sequence length="287" mass="31509">MFAVILPFFFLPLTFAGNADIEECVKLVGDKRRPIVNSCPEDPVCSSIFVYDQQDLPAVLANNLREDQDYKIPELCNKIKDFAAKTCPRTCAMCCKTKEFNCHDVSPDACRRLDRNICLTVPSVALSMCPFTCGLCHRPGAAGMCPDENENCAAIFYLDPTCSTDFMKRSCKKTCRLTDCLPVSASDVDVEECVKLVGIVGDKKRPTVNSCPEDPVCSSIFVYDQQDIVLANNLKECSTCFLSVNIDACQKLGRNICTISPSIALSICLCGFCDRPGVQMKAKNVGP</sequence>
<reference evidence="4 6" key="2">
    <citation type="submission" date="2018-11" db="EMBL/GenBank/DDBJ databases">
        <authorList>
            <consortium name="Pathogen Informatics"/>
        </authorList>
    </citation>
    <scope>NUCLEOTIDE SEQUENCE [LARGE SCALE GENOMIC DNA]</scope>
</reference>
<evidence type="ECO:0000259" key="3">
    <source>
        <dbReference type="PROSITE" id="PS51670"/>
    </source>
</evidence>
<protein>
    <submittedName>
        <fullName evidence="7">ShKT domain-containing protein</fullName>
    </submittedName>
</protein>
<reference evidence="7" key="1">
    <citation type="submission" date="2017-02" db="UniProtKB">
        <authorList>
            <consortium name="WormBaseParasite"/>
        </authorList>
    </citation>
    <scope>IDENTIFICATION</scope>
</reference>
<feature type="chain" id="PRO_5033230043" evidence="2">
    <location>
        <begin position="17"/>
        <end position="287"/>
    </location>
</feature>
<organism evidence="5 7">
    <name type="scientific">Dracunculus medinensis</name>
    <name type="common">Guinea worm</name>
    <dbReference type="NCBI Taxonomy" id="318479"/>
    <lineage>
        <taxon>Eukaryota</taxon>
        <taxon>Metazoa</taxon>
        <taxon>Ecdysozoa</taxon>
        <taxon>Nematoda</taxon>
        <taxon>Chromadorea</taxon>
        <taxon>Rhabditida</taxon>
        <taxon>Spirurina</taxon>
        <taxon>Dracunculoidea</taxon>
        <taxon>Dracunculidae</taxon>
        <taxon>Dracunculus</taxon>
    </lineage>
</organism>
<name>A0A0N4URN0_DRAME</name>
<dbReference type="WBParaSite" id="DME_0001071201-mRNA-1">
    <property type="protein sequence ID" value="DME_0001071201-mRNA-1"/>
    <property type="gene ID" value="DME_0001071201"/>
</dbReference>
<dbReference type="EMBL" id="UYYG01001298">
    <property type="protein sequence ID" value="VDN60980.1"/>
    <property type="molecule type" value="Genomic_DNA"/>
</dbReference>
<evidence type="ECO:0000313" key="5">
    <source>
        <dbReference type="Proteomes" id="UP000038040"/>
    </source>
</evidence>
<proteinExistence type="predicted"/>
<evidence type="ECO:0000256" key="2">
    <source>
        <dbReference type="SAM" id="SignalP"/>
    </source>
</evidence>
<accession>A0A0N4URN0</accession>
<keyword evidence="2" id="KW-0732">Signal</keyword>
<evidence type="ECO:0000256" key="1">
    <source>
        <dbReference type="PROSITE-ProRule" id="PRU01005"/>
    </source>
</evidence>
<dbReference type="SMART" id="SM00254">
    <property type="entry name" value="ShKT"/>
    <property type="match status" value="2"/>
</dbReference>
<dbReference type="AlphaFoldDB" id="A0A0N4URN0"/>
<dbReference type="InterPro" id="IPR003582">
    <property type="entry name" value="ShKT_dom"/>
</dbReference>
<dbReference type="Proteomes" id="UP000274756">
    <property type="component" value="Unassembled WGS sequence"/>
</dbReference>
<keyword evidence="1" id="KW-1015">Disulfide bond</keyword>
<gene>
    <name evidence="4" type="ORF">DME_LOCUS10953</name>
</gene>
<dbReference type="PROSITE" id="PS51670">
    <property type="entry name" value="SHKT"/>
    <property type="match status" value="1"/>
</dbReference>
<comment type="caution">
    <text evidence="1">Lacks conserved residue(s) required for the propagation of feature annotation.</text>
</comment>
<feature type="signal peptide" evidence="2">
    <location>
        <begin position="1"/>
        <end position="16"/>
    </location>
</feature>
<dbReference type="Pfam" id="PF01549">
    <property type="entry name" value="ShK"/>
    <property type="match status" value="3"/>
</dbReference>
<evidence type="ECO:0000313" key="6">
    <source>
        <dbReference type="Proteomes" id="UP000274756"/>
    </source>
</evidence>
<dbReference type="Proteomes" id="UP000038040">
    <property type="component" value="Unplaced"/>
</dbReference>